<protein>
    <submittedName>
        <fullName evidence="1">Uncharacterized protein</fullName>
    </submittedName>
</protein>
<dbReference type="EMBL" id="QGKY02000164">
    <property type="protein sequence ID" value="KAF2592614.1"/>
    <property type="molecule type" value="Genomic_DNA"/>
</dbReference>
<sequence length="75" mass="8706">MGLDEFKRKVREVFHRNVGSGTEVLLHFLHLTPLLESQHLILMASHLDHELLSSLQVVFVLQPVHFHCPLQDQDE</sequence>
<dbReference type="AlphaFoldDB" id="A0A8S9KCT8"/>
<gene>
    <name evidence="1" type="ORF">F2Q70_00044589</name>
</gene>
<name>A0A8S9KCT8_BRACR</name>
<accession>A0A8S9KCT8</accession>
<reference evidence="1" key="1">
    <citation type="submission" date="2019-12" db="EMBL/GenBank/DDBJ databases">
        <title>Genome sequencing and annotation of Brassica cretica.</title>
        <authorList>
            <person name="Studholme D.J."/>
            <person name="Sarris P.F."/>
        </authorList>
    </citation>
    <scope>NUCLEOTIDE SEQUENCE</scope>
    <source>
        <strain evidence="1">PFS-102/07</strain>
        <tissue evidence="1">Leaf</tissue>
    </source>
</reference>
<proteinExistence type="predicted"/>
<comment type="caution">
    <text evidence="1">The sequence shown here is derived from an EMBL/GenBank/DDBJ whole genome shotgun (WGS) entry which is preliminary data.</text>
</comment>
<evidence type="ECO:0000313" key="1">
    <source>
        <dbReference type="EMBL" id="KAF2592614.1"/>
    </source>
</evidence>
<organism evidence="1">
    <name type="scientific">Brassica cretica</name>
    <name type="common">Mustard</name>
    <dbReference type="NCBI Taxonomy" id="69181"/>
    <lineage>
        <taxon>Eukaryota</taxon>
        <taxon>Viridiplantae</taxon>
        <taxon>Streptophyta</taxon>
        <taxon>Embryophyta</taxon>
        <taxon>Tracheophyta</taxon>
        <taxon>Spermatophyta</taxon>
        <taxon>Magnoliopsida</taxon>
        <taxon>eudicotyledons</taxon>
        <taxon>Gunneridae</taxon>
        <taxon>Pentapetalae</taxon>
        <taxon>rosids</taxon>
        <taxon>malvids</taxon>
        <taxon>Brassicales</taxon>
        <taxon>Brassicaceae</taxon>
        <taxon>Brassiceae</taxon>
        <taxon>Brassica</taxon>
    </lineage>
</organism>